<evidence type="ECO:0000313" key="1">
    <source>
        <dbReference type="EMBL" id="EFQ24646.1"/>
    </source>
</evidence>
<dbReference type="PaxDb" id="584708-Apau_2236"/>
<proteinExistence type="predicted"/>
<keyword evidence="2" id="KW-1185">Reference proteome</keyword>
<dbReference type="eggNOG" id="COG0715">
    <property type="taxonomic scope" value="Bacteria"/>
</dbReference>
<reference evidence="1 2" key="1">
    <citation type="journal article" date="2010" name="Stand. Genomic Sci.">
        <title>Non-contiguous finished genome sequence of Aminomonas paucivorans type strain (GLU-3).</title>
        <authorList>
            <person name="Pitluck S."/>
            <person name="Yasawong M."/>
            <person name="Held B."/>
            <person name="Lapidus A."/>
            <person name="Nolan M."/>
            <person name="Copeland A."/>
            <person name="Lucas S."/>
            <person name="Del Rio T.G."/>
            <person name="Tice H."/>
            <person name="Cheng J.F."/>
            <person name="Chertkov O."/>
            <person name="Goodwin L."/>
            <person name="Tapia R."/>
            <person name="Han C."/>
            <person name="Liolios K."/>
            <person name="Ivanova N."/>
            <person name="Mavromatis K."/>
            <person name="Ovchinnikova G."/>
            <person name="Pati A."/>
            <person name="Chen A."/>
            <person name="Palaniappan K."/>
            <person name="Land M."/>
            <person name="Hauser L."/>
            <person name="Chang Y.J."/>
            <person name="Jeffries C.D."/>
            <person name="Pukall R."/>
            <person name="Spring S."/>
            <person name="Rohde M."/>
            <person name="Sikorski J."/>
            <person name="Goker M."/>
            <person name="Woyke T."/>
            <person name="Bristow J."/>
            <person name="Eisen J.A."/>
            <person name="Markowitz V."/>
            <person name="Hugenholtz P."/>
            <person name="Kyrpides N.C."/>
            <person name="Klenk H.P."/>
        </authorList>
    </citation>
    <scope>NUCLEOTIDE SEQUENCE [LARGE SCALE GENOMIC DNA]</scope>
    <source>
        <strain evidence="1 2">DSM 12260</strain>
    </source>
</reference>
<dbReference type="Gene3D" id="3.40.190.10">
    <property type="entry name" value="Periplasmic binding protein-like II"/>
    <property type="match status" value="2"/>
</dbReference>
<dbReference type="Proteomes" id="UP000005096">
    <property type="component" value="Chromosome"/>
</dbReference>
<protein>
    <submittedName>
        <fullName evidence="1">Putative sulfonate transport system substrate-binding protein</fullName>
    </submittedName>
</protein>
<sequence length="314" mass="33293">MSKTPFSFLSLRMGGAILGLLLGTLLLALPCEALTLHHPLGPSLLAATGILDRSSLGSVPLVLRPWRSLEEAGAVLAKEPGGLAVLPTTTAAFLAERGIPLHLLGVHLWKAFFLLSSRENPLKDLSAAGGTRILVPFGRGDVADGVLRTLLKASSVRNVKLLYASPQEGVALLAAGKIDGAVLPEPFATLARRGGAHALDLQVEWARRFGGRPRLPVTGLFRVGTLDPATEQAAVAAFQRSVARALRDPQGAGAVAAETLHMEPALVREAGRRLTLEFVPPRAAAPELRRFFQILSRHAPETLPPTPDRALDLP</sequence>
<dbReference type="SUPFAM" id="SSF53850">
    <property type="entry name" value="Periplasmic binding protein-like II"/>
    <property type="match status" value="1"/>
</dbReference>
<dbReference type="HOGENOM" id="CLU_062584_1_0_0"/>
<dbReference type="AlphaFoldDB" id="E3CZE9"/>
<name>E3CZE9_9BACT</name>
<evidence type="ECO:0000313" key="2">
    <source>
        <dbReference type="Proteomes" id="UP000005096"/>
    </source>
</evidence>
<dbReference type="STRING" id="584708.Apau_2236"/>
<dbReference type="OrthoDB" id="9814375at2"/>
<organism evidence="1 2">
    <name type="scientific">Aminomonas paucivorans DSM 12260</name>
    <dbReference type="NCBI Taxonomy" id="584708"/>
    <lineage>
        <taxon>Bacteria</taxon>
        <taxon>Thermotogati</taxon>
        <taxon>Synergistota</taxon>
        <taxon>Synergistia</taxon>
        <taxon>Synergistales</taxon>
        <taxon>Synergistaceae</taxon>
        <taxon>Aminomonas</taxon>
    </lineage>
</organism>
<accession>E3CZE9</accession>
<dbReference type="EMBL" id="CM001022">
    <property type="protein sequence ID" value="EFQ24646.1"/>
    <property type="molecule type" value="Genomic_DNA"/>
</dbReference>
<dbReference type="RefSeq" id="WP_006301890.1">
    <property type="nucleotide sequence ID" value="NZ_CM001022.1"/>
</dbReference>
<gene>
    <name evidence="1" type="ORF">Apau_2236</name>
</gene>